<evidence type="ECO:0008006" key="4">
    <source>
        <dbReference type="Google" id="ProtNLM"/>
    </source>
</evidence>
<feature type="transmembrane region" description="Helical" evidence="1">
    <location>
        <begin position="38"/>
        <end position="55"/>
    </location>
</feature>
<keyword evidence="1" id="KW-1133">Transmembrane helix</keyword>
<keyword evidence="1" id="KW-0812">Transmembrane</keyword>
<keyword evidence="3" id="KW-1185">Reference proteome</keyword>
<evidence type="ECO:0000313" key="2">
    <source>
        <dbReference type="EMBL" id="MBA8931663.1"/>
    </source>
</evidence>
<sequence length="141" mass="14833">MTEVYAEPGSSYWPVLWGPVFALLGLAMETLSGPVHPLGWSLAGLGLAAAAAMWVRARRSVCSVSLTAESLRQGKEELPVARIAEVLDGEESLGARVLGGGWLPPKGTMGVPLRLEDESVVLAWARDAGALREALTGSIPQ</sequence>
<evidence type="ECO:0000256" key="1">
    <source>
        <dbReference type="SAM" id="Phobius"/>
    </source>
</evidence>
<evidence type="ECO:0000313" key="3">
    <source>
        <dbReference type="Proteomes" id="UP000517916"/>
    </source>
</evidence>
<accession>A0ABR6BXM1</accession>
<keyword evidence="1" id="KW-0472">Membrane</keyword>
<gene>
    <name evidence="2" type="ORF">BC739_008915</name>
</gene>
<proteinExistence type="predicted"/>
<protein>
    <recommendedName>
        <fullName evidence="4">DUF3093 domain-containing protein</fullName>
    </recommendedName>
</protein>
<feature type="transmembrane region" description="Helical" evidence="1">
    <location>
        <begin position="12"/>
        <end position="32"/>
    </location>
</feature>
<dbReference type="Proteomes" id="UP000517916">
    <property type="component" value="Unassembled WGS sequence"/>
</dbReference>
<dbReference type="RefSeq" id="WP_182840422.1">
    <property type="nucleotide sequence ID" value="NZ_BAAABQ010000089.1"/>
</dbReference>
<comment type="caution">
    <text evidence="2">The sequence shown here is derived from an EMBL/GenBank/DDBJ whole genome shotgun (WGS) entry which is preliminary data.</text>
</comment>
<organism evidence="2 3">
    <name type="scientific">Kutzneria viridogrisea</name>
    <dbReference type="NCBI Taxonomy" id="47990"/>
    <lineage>
        <taxon>Bacteria</taxon>
        <taxon>Bacillati</taxon>
        <taxon>Actinomycetota</taxon>
        <taxon>Actinomycetes</taxon>
        <taxon>Pseudonocardiales</taxon>
        <taxon>Pseudonocardiaceae</taxon>
        <taxon>Kutzneria</taxon>
    </lineage>
</organism>
<name>A0ABR6BXM1_9PSEU</name>
<dbReference type="EMBL" id="JACJID010000009">
    <property type="protein sequence ID" value="MBA8931663.1"/>
    <property type="molecule type" value="Genomic_DNA"/>
</dbReference>
<reference evidence="2 3" key="1">
    <citation type="submission" date="2020-08" db="EMBL/GenBank/DDBJ databases">
        <title>Genomic Encyclopedia of Archaeal and Bacterial Type Strains, Phase II (KMG-II): from individual species to whole genera.</title>
        <authorList>
            <person name="Goeker M."/>
        </authorList>
    </citation>
    <scope>NUCLEOTIDE SEQUENCE [LARGE SCALE GENOMIC DNA]</scope>
    <source>
        <strain evidence="2 3">DSM 43850</strain>
    </source>
</reference>